<dbReference type="InterPro" id="IPR011991">
    <property type="entry name" value="ArsR-like_HTH"/>
</dbReference>
<evidence type="ECO:0000256" key="3">
    <source>
        <dbReference type="ARBA" id="ARBA00023163"/>
    </source>
</evidence>
<dbReference type="OrthoDB" id="9791143at2"/>
<evidence type="ECO:0000256" key="1">
    <source>
        <dbReference type="ARBA" id="ARBA00023015"/>
    </source>
</evidence>
<feature type="domain" description="HTH hxlR-type" evidence="4">
    <location>
        <begin position="13"/>
        <end position="111"/>
    </location>
</feature>
<dbReference type="PANTHER" id="PTHR33204">
    <property type="entry name" value="TRANSCRIPTIONAL REGULATOR, MARR FAMILY"/>
    <property type="match status" value="1"/>
</dbReference>
<dbReference type="Gene3D" id="1.10.10.10">
    <property type="entry name" value="Winged helix-like DNA-binding domain superfamily/Winged helix DNA-binding domain"/>
    <property type="match status" value="1"/>
</dbReference>
<dbReference type="Pfam" id="PF01638">
    <property type="entry name" value="HxlR"/>
    <property type="match status" value="1"/>
</dbReference>
<dbReference type="PROSITE" id="PS51118">
    <property type="entry name" value="HTH_HXLR"/>
    <property type="match status" value="1"/>
</dbReference>
<keyword evidence="2 5" id="KW-0238">DNA-binding</keyword>
<dbReference type="AlphaFoldDB" id="A0A1H3G612"/>
<dbReference type="InterPro" id="IPR002577">
    <property type="entry name" value="HTH_HxlR"/>
</dbReference>
<keyword evidence="3" id="KW-0804">Transcription</keyword>
<evidence type="ECO:0000256" key="2">
    <source>
        <dbReference type="ARBA" id="ARBA00023125"/>
    </source>
</evidence>
<dbReference type="SUPFAM" id="SSF46785">
    <property type="entry name" value="Winged helix' DNA-binding domain"/>
    <property type="match status" value="1"/>
</dbReference>
<dbReference type="GO" id="GO:0003677">
    <property type="term" value="F:DNA binding"/>
    <property type="evidence" value="ECO:0007669"/>
    <property type="project" value="UniProtKB-KW"/>
</dbReference>
<dbReference type="PANTHER" id="PTHR33204:SF29">
    <property type="entry name" value="TRANSCRIPTIONAL REGULATOR"/>
    <property type="match status" value="1"/>
</dbReference>
<evidence type="ECO:0000313" key="5">
    <source>
        <dbReference type="EMBL" id="SDX98487.1"/>
    </source>
</evidence>
<dbReference type="Proteomes" id="UP000198935">
    <property type="component" value="Unassembled WGS sequence"/>
</dbReference>
<dbReference type="STRING" id="1503961.SAMN05421736_10176"/>
<dbReference type="InterPro" id="IPR036390">
    <property type="entry name" value="WH_DNA-bd_sf"/>
</dbReference>
<dbReference type="EMBL" id="FNPI01000001">
    <property type="protein sequence ID" value="SDX98487.1"/>
    <property type="molecule type" value="Genomic_DNA"/>
</dbReference>
<sequence>MKKEPNENQENICPLEFVQHVIGGKWKISILWALSIQTRRFNELQRLFPNITQAMLTKQLRELERDRFIRRKVYREVPPKVEYSLTPIGKDFFPIIKQMYEWGEKNYDVMNAQKKNPSNKRC</sequence>
<gene>
    <name evidence="5" type="ORF">SAMN05421736_10176</name>
</gene>
<accession>A0A1H3G612</accession>
<reference evidence="6" key="1">
    <citation type="submission" date="2016-10" db="EMBL/GenBank/DDBJ databases">
        <authorList>
            <person name="Varghese N."/>
            <person name="Submissions S."/>
        </authorList>
    </citation>
    <scope>NUCLEOTIDE SEQUENCE [LARGE SCALE GENOMIC DNA]</scope>
    <source>
        <strain evidence="6">SP</strain>
    </source>
</reference>
<organism evidence="5 6">
    <name type="scientific">Evansella caseinilytica</name>
    <dbReference type="NCBI Taxonomy" id="1503961"/>
    <lineage>
        <taxon>Bacteria</taxon>
        <taxon>Bacillati</taxon>
        <taxon>Bacillota</taxon>
        <taxon>Bacilli</taxon>
        <taxon>Bacillales</taxon>
        <taxon>Bacillaceae</taxon>
        <taxon>Evansella</taxon>
    </lineage>
</organism>
<proteinExistence type="predicted"/>
<evidence type="ECO:0000313" key="6">
    <source>
        <dbReference type="Proteomes" id="UP000198935"/>
    </source>
</evidence>
<protein>
    <submittedName>
        <fullName evidence="5">DNA-binding transcriptional regulator, HxlR family</fullName>
    </submittedName>
</protein>
<dbReference type="CDD" id="cd00090">
    <property type="entry name" value="HTH_ARSR"/>
    <property type="match status" value="1"/>
</dbReference>
<dbReference type="InterPro" id="IPR036388">
    <property type="entry name" value="WH-like_DNA-bd_sf"/>
</dbReference>
<keyword evidence="1" id="KW-0805">Transcription regulation</keyword>
<evidence type="ECO:0000259" key="4">
    <source>
        <dbReference type="PROSITE" id="PS51118"/>
    </source>
</evidence>
<keyword evidence="6" id="KW-1185">Reference proteome</keyword>
<name>A0A1H3G612_9BACI</name>